<organism evidence="2 3">
    <name type="scientific">Leucocoprinus birnbaumii</name>
    <dbReference type="NCBI Taxonomy" id="56174"/>
    <lineage>
        <taxon>Eukaryota</taxon>
        <taxon>Fungi</taxon>
        <taxon>Dikarya</taxon>
        <taxon>Basidiomycota</taxon>
        <taxon>Agaricomycotina</taxon>
        <taxon>Agaricomycetes</taxon>
        <taxon>Agaricomycetidae</taxon>
        <taxon>Agaricales</taxon>
        <taxon>Agaricineae</taxon>
        <taxon>Agaricaceae</taxon>
        <taxon>Leucocoprinus</taxon>
    </lineage>
</organism>
<gene>
    <name evidence="2" type="ORF">NP233_g7548</name>
</gene>
<proteinExistence type="predicted"/>
<accession>A0AAD5VP45</accession>
<evidence type="ECO:0000313" key="2">
    <source>
        <dbReference type="EMBL" id="KAJ3565569.1"/>
    </source>
</evidence>
<keyword evidence="1" id="KW-0472">Membrane</keyword>
<feature type="transmembrane region" description="Helical" evidence="1">
    <location>
        <begin position="115"/>
        <end position="137"/>
    </location>
</feature>
<dbReference type="AlphaFoldDB" id="A0AAD5VP45"/>
<sequence>MSVPIPSVVTANATLGDPASWVPIDESHGDLQNDTIWLVSIILCAFGYGIAFTLYCICARNLISQIRSGSNTRRAKAMLVYITLTTLCGTVYFASETRVALNGFVRYRAFPGGPWAYTLFAFSSTENLLAIVSYFVVNWMADAMLIWRVYILYSSKKYAWLVTSLPAVLYLASICMSAAMIHQISIPTQTLWSPSALPFGFAYFILTATLTILSNFLMTIRLLVARKHYIDAMGNTSHAKRYLSIVTMLVESSALFAIWSIIFVGLYAVSHPLQNIFFATLVDVAIVAMLLIMFRVSQDRAWKPETESALNGMEWRDASTIRGSSRYIKPSFQSRNGASATRLENLVTVETFTVDDNKMRIDVEPCA</sequence>
<reference evidence="2" key="1">
    <citation type="submission" date="2022-07" db="EMBL/GenBank/DDBJ databases">
        <title>Genome Sequence of Leucocoprinus birnbaumii.</title>
        <authorList>
            <person name="Buettner E."/>
        </authorList>
    </citation>
    <scope>NUCLEOTIDE SEQUENCE</scope>
    <source>
        <strain evidence="2">VT141</strain>
    </source>
</reference>
<feature type="transmembrane region" description="Helical" evidence="1">
    <location>
        <begin position="201"/>
        <end position="224"/>
    </location>
</feature>
<keyword evidence="1" id="KW-1133">Transmembrane helix</keyword>
<comment type="caution">
    <text evidence="2">The sequence shown here is derived from an EMBL/GenBank/DDBJ whole genome shotgun (WGS) entry which is preliminary data.</text>
</comment>
<feature type="transmembrane region" description="Helical" evidence="1">
    <location>
        <begin position="36"/>
        <end position="57"/>
    </location>
</feature>
<evidence type="ECO:0000256" key="1">
    <source>
        <dbReference type="SAM" id="Phobius"/>
    </source>
</evidence>
<keyword evidence="1" id="KW-0812">Transmembrane</keyword>
<protein>
    <submittedName>
        <fullName evidence="2">Uncharacterized protein</fullName>
    </submittedName>
</protein>
<dbReference type="EMBL" id="JANIEX010000559">
    <property type="protein sequence ID" value="KAJ3565569.1"/>
    <property type="molecule type" value="Genomic_DNA"/>
</dbReference>
<name>A0AAD5VP45_9AGAR</name>
<feature type="transmembrane region" description="Helical" evidence="1">
    <location>
        <begin position="276"/>
        <end position="294"/>
    </location>
</feature>
<dbReference type="Proteomes" id="UP001213000">
    <property type="component" value="Unassembled WGS sequence"/>
</dbReference>
<evidence type="ECO:0000313" key="3">
    <source>
        <dbReference type="Proteomes" id="UP001213000"/>
    </source>
</evidence>
<keyword evidence="3" id="KW-1185">Reference proteome</keyword>
<feature type="transmembrane region" description="Helical" evidence="1">
    <location>
        <begin position="245"/>
        <end position="270"/>
    </location>
</feature>
<feature type="transmembrane region" description="Helical" evidence="1">
    <location>
        <begin position="158"/>
        <end position="181"/>
    </location>
</feature>
<feature type="transmembrane region" description="Helical" evidence="1">
    <location>
        <begin position="78"/>
        <end position="95"/>
    </location>
</feature>